<proteinExistence type="predicted"/>
<dbReference type="FunFam" id="3.10.50.40:FF:000006">
    <property type="entry name" value="Peptidyl-prolyl cis-trans isomerase"/>
    <property type="match status" value="1"/>
</dbReference>
<feature type="compositionally biased region" description="Basic and acidic residues" evidence="6">
    <location>
        <begin position="253"/>
        <end position="276"/>
    </location>
</feature>
<keyword evidence="9" id="KW-1185">Reference proteome</keyword>
<evidence type="ECO:0000256" key="1">
    <source>
        <dbReference type="ARBA" id="ARBA00000971"/>
    </source>
</evidence>
<accession>A0AAN8VY46</accession>
<feature type="compositionally biased region" description="Basic residues" evidence="6">
    <location>
        <begin position="346"/>
        <end position="355"/>
    </location>
</feature>
<dbReference type="Gene3D" id="2.60.120.340">
    <property type="entry name" value="Nucleoplasmin core domain"/>
    <property type="match status" value="1"/>
</dbReference>
<evidence type="ECO:0000256" key="6">
    <source>
        <dbReference type="SAM" id="MobiDB-lite"/>
    </source>
</evidence>
<dbReference type="Pfam" id="PF00254">
    <property type="entry name" value="FKBP_C"/>
    <property type="match status" value="1"/>
</dbReference>
<dbReference type="PROSITE" id="PS50059">
    <property type="entry name" value="FKBP_PPIASE"/>
    <property type="match status" value="1"/>
</dbReference>
<evidence type="ECO:0000256" key="2">
    <source>
        <dbReference type="ARBA" id="ARBA00013194"/>
    </source>
</evidence>
<comment type="caution">
    <text evidence="8">The sequence shown here is derived from an EMBL/GenBank/DDBJ whole genome shotgun (WGS) entry which is preliminary data.</text>
</comment>
<dbReference type="SUPFAM" id="SSF54534">
    <property type="entry name" value="FKBP-like"/>
    <property type="match status" value="1"/>
</dbReference>
<protein>
    <recommendedName>
        <fullName evidence="2 5">peptidylprolyl isomerase</fullName>
        <ecNumber evidence="2 5">5.2.1.8</ecNumber>
    </recommendedName>
</protein>
<feature type="region of interest" description="Disordered" evidence="6">
    <location>
        <begin position="249"/>
        <end position="393"/>
    </location>
</feature>
<evidence type="ECO:0000256" key="3">
    <source>
        <dbReference type="ARBA" id="ARBA00023110"/>
    </source>
</evidence>
<dbReference type="EC" id="5.2.1.8" evidence="2 5"/>
<feature type="compositionally biased region" description="Acidic residues" evidence="6">
    <location>
        <begin position="104"/>
        <end position="139"/>
    </location>
</feature>
<keyword evidence="4 5" id="KW-0413">Isomerase</keyword>
<dbReference type="PANTHER" id="PTHR43811">
    <property type="entry name" value="FKBP-TYPE PEPTIDYL-PROLYL CIS-TRANS ISOMERASE FKPA"/>
    <property type="match status" value="1"/>
</dbReference>
<feature type="compositionally biased region" description="Polar residues" evidence="6">
    <location>
        <begin position="214"/>
        <end position="223"/>
    </location>
</feature>
<evidence type="ECO:0000256" key="5">
    <source>
        <dbReference type="PROSITE-ProRule" id="PRU00277"/>
    </source>
</evidence>
<gene>
    <name evidence="8" type="ORF">RJ641_033373</name>
</gene>
<organism evidence="8 9">
    <name type="scientific">Dillenia turbinata</name>
    <dbReference type="NCBI Taxonomy" id="194707"/>
    <lineage>
        <taxon>Eukaryota</taxon>
        <taxon>Viridiplantae</taxon>
        <taxon>Streptophyta</taxon>
        <taxon>Embryophyta</taxon>
        <taxon>Tracheophyta</taxon>
        <taxon>Spermatophyta</taxon>
        <taxon>Magnoliopsida</taxon>
        <taxon>eudicotyledons</taxon>
        <taxon>Gunneridae</taxon>
        <taxon>Pentapetalae</taxon>
        <taxon>Dilleniales</taxon>
        <taxon>Dilleniaceae</taxon>
        <taxon>Dillenia</taxon>
    </lineage>
</organism>
<feature type="compositionally biased region" description="Basic and acidic residues" evidence="6">
    <location>
        <begin position="371"/>
        <end position="385"/>
    </location>
</feature>
<name>A0AAN8VY46_9MAGN</name>
<evidence type="ECO:0000259" key="7">
    <source>
        <dbReference type="PROSITE" id="PS50059"/>
    </source>
</evidence>
<evidence type="ECO:0000256" key="4">
    <source>
        <dbReference type="ARBA" id="ARBA00023235"/>
    </source>
</evidence>
<dbReference type="PANTHER" id="PTHR43811:SF19">
    <property type="entry name" value="39 KDA FK506-BINDING NUCLEAR PROTEIN"/>
    <property type="match status" value="1"/>
</dbReference>
<feature type="domain" description="PPIase FKBP-type" evidence="7">
    <location>
        <begin position="416"/>
        <end position="506"/>
    </location>
</feature>
<feature type="compositionally biased region" description="Basic and acidic residues" evidence="6">
    <location>
        <begin position="320"/>
        <end position="329"/>
    </location>
</feature>
<evidence type="ECO:0000313" key="9">
    <source>
        <dbReference type="Proteomes" id="UP001370490"/>
    </source>
</evidence>
<feature type="compositionally biased region" description="Polar residues" evidence="6">
    <location>
        <begin position="177"/>
        <end position="188"/>
    </location>
</feature>
<dbReference type="Gene3D" id="3.10.50.40">
    <property type="match status" value="1"/>
</dbReference>
<dbReference type="AlphaFoldDB" id="A0AAN8VY46"/>
<reference evidence="8 9" key="1">
    <citation type="submission" date="2023-12" db="EMBL/GenBank/DDBJ databases">
        <title>A high-quality genome assembly for Dillenia turbinata (Dilleniales).</title>
        <authorList>
            <person name="Chanderbali A."/>
        </authorList>
    </citation>
    <scope>NUCLEOTIDE SEQUENCE [LARGE SCALE GENOMIC DNA]</scope>
    <source>
        <strain evidence="8">LSX21</strain>
        <tissue evidence="8">Leaf</tissue>
    </source>
</reference>
<dbReference type="Pfam" id="PF17800">
    <property type="entry name" value="NPL"/>
    <property type="match status" value="1"/>
</dbReference>
<comment type="catalytic activity">
    <reaction evidence="1 5">
        <text>[protein]-peptidylproline (omega=180) = [protein]-peptidylproline (omega=0)</text>
        <dbReference type="Rhea" id="RHEA:16237"/>
        <dbReference type="Rhea" id="RHEA-COMP:10747"/>
        <dbReference type="Rhea" id="RHEA-COMP:10748"/>
        <dbReference type="ChEBI" id="CHEBI:83833"/>
        <dbReference type="ChEBI" id="CHEBI:83834"/>
        <dbReference type="EC" id="5.2.1.8"/>
    </reaction>
</comment>
<dbReference type="GO" id="GO:0003755">
    <property type="term" value="F:peptidyl-prolyl cis-trans isomerase activity"/>
    <property type="evidence" value="ECO:0007669"/>
    <property type="project" value="UniProtKB-KW"/>
</dbReference>
<dbReference type="InterPro" id="IPR001179">
    <property type="entry name" value="PPIase_FKBP_dom"/>
</dbReference>
<sequence length="535" mass="58635">MAFWGVEVKPGKPYSHSFEDAPGRIHLTQATLGSGSSTKKSTVQCQVGDKDPIYLCTLLPDRTESCPLNLEFEEDEIVTFSIIGQQSIHLSGIYLGAGHDAEGDDYYSDSYEDIEGTDTDESTDYNSEEDEYDDDFIDDSDAHMFPPSPVPNSGVVIEEIVDDEKPANSSKPKHAKQGQNNEEGNTDWQIIAKSGTGVPVLESEDEDGFPISSPAKSKSSVQKTEIRAEKNVDKVNDINKAKEDVTNLKRKVDHILQDGKPERTTEEVKNHSHSSDEFVPEIGIEGKKEKKKSKKTKNGEKVHEGNISSDKPGTKIGDTATEHDEKPNDDNGSDAQQANGDDSEKKKKKKKKKKTKTLDSEADATLGQNVTDKDTSSMEIEEKTESQPSKTRTFPNGLVIEELAMVKPDGKRASPGKKVSVRYVGKLKKNGQIFDSNIGRAPFKFRLGTGIGQVIKGWDVGVNGMRVGDKRRLTIPPSMGYGASGAGSKIPPNSWLVFDVELIDAKGLGARRNFAGNGSELKWKELCEKTLVIEV</sequence>
<dbReference type="Proteomes" id="UP001370490">
    <property type="component" value="Unassembled WGS sequence"/>
</dbReference>
<keyword evidence="3 5" id="KW-0697">Rotamase</keyword>
<feature type="region of interest" description="Disordered" evidence="6">
    <location>
        <begin position="104"/>
        <end position="228"/>
    </location>
</feature>
<dbReference type="EMBL" id="JBAMMX010000007">
    <property type="protein sequence ID" value="KAK6936343.1"/>
    <property type="molecule type" value="Genomic_DNA"/>
</dbReference>
<dbReference type="InterPro" id="IPR046357">
    <property type="entry name" value="PPIase_dom_sf"/>
</dbReference>
<dbReference type="InterPro" id="IPR041232">
    <property type="entry name" value="NPL"/>
</dbReference>
<evidence type="ECO:0000313" key="8">
    <source>
        <dbReference type="EMBL" id="KAK6936343.1"/>
    </source>
</evidence>